<evidence type="ECO:0000256" key="2">
    <source>
        <dbReference type="ARBA" id="ARBA00022512"/>
    </source>
</evidence>
<protein>
    <recommendedName>
        <fullName evidence="6">Cell wall mannoprotein PIR1-like C-terminal domain-containing protein</fullName>
    </recommendedName>
</protein>
<dbReference type="STRING" id="984485.A0A1E4RC84"/>
<feature type="non-terminal residue" evidence="7">
    <location>
        <position position="1"/>
    </location>
</feature>
<dbReference type="RefSeq" id="XP_020073931.1">
    <property type="nucleotide sequence ID" value="XM_020218063.1"/>
</dbReference>
<comment type="similarity">
    <text evidence="5">Belongs to the PIR protein family.</text>
</comment>
<evidence type="ECO:0000256" key="5">
    <source>
        <dbReference type="ARBA" id="ARBA00038219"/>
    </source>
</evidence>
<evidence type="ECO:0000256" key="4">
    <source>
        <dbReference type="ARBA" id="ARBA00022729"/>
    </source>
</evidence>
<keyword evidence="4" id="KW-0732">Signal</keyword>
<name>A0A1E4RC84_9ASCO</name>
<dbReference type="GeneID" id="30992613"/>
<feature type="non-terminal residue" evidence="7">
    <location>
        <position position="104"/>
    </location>
</feature>
<evidence type="ECO:0000313" key="8">
    <source>
        <dbReference type="Proteomes" id="UP000095085"/>
    </source>
</evidence>
<dbReference type="GO" id="GO:0031505">
    <property type="term" value="P:fungal-type cell wall organization"/>
    <property type="evidence" value="ECO:0007669"/>
    <property type="project" value="TreeGrafter"/>
</dbReference>
<dbReference type="GO" id="GO:0009277">
    <property type="term" value="C:fungal-type cell wall"/>
    <property type="evidence" value="ECO:0007669"/>
    <property type="project" value="TreeGrafter"/>
</dbReference>
<keyword evidence="8" id="KW-1185">Reference proteome</keyword>
<evidence type="ECO:0000259" key="6">
    <source>
        <dbReference type="Pfam" id="PF22799"/>
    </source>
</evidence>
<evidence type="ECO:0000313" key="7">
    <source>
        <dbReference type="EMBL" id="ODV64864.1"/>
    </source>
</evidence>
<dbReference type="Pfam" id="PF22799">
    <property type="entry name" value="PIR1-like_C"/>
    <property type="match status" value="1"/>
</dbReference>
<dbReference type="PANTHER" id="PTHR47254">
    <property type="entry name" value="CELL WALL MANNOPROTEIN CIS3-RELATED"/>
    <property type="match status" value="1"/>
</dbReference>
<dbReference type="AlphaFoldDB" id="A0A1E4RC84"/>
<dbReference type="InterPro" id="IPR054508">
    <property type="entry name" value="PIR1-like_C"/>
</dbReference>
<reference evidence="8" key="1">
    <citation type="submission" date="2016-05" db="EMBL/GenBank/DDBJ databases">
        <title>Comparative genomics of biotechnologically important yeasts.</title>
        <authorList>
            <consortium name="DOE Joint Genome Institute"/>
            <person name="Riley R."/>
            <person name="Haridas S."/>
            <person name="Wolfe K.H."/>
            <person name="Lopes M.R."/>
            <person name="Hittinger C.T."/>
            <person name="Goker M."/>
            <person name="Salamov A."/>
            <person name="Wisecaver J."/>
            <person name="Long T.M."/>
            <person name="Aerts A.L."/>
            <person name="Barry K."/>
            <person name="Choi C."/>
            <person name="Clum A."/>
            <person name="Coughlan A.Y."/>
            <person name="Deshpande S."/>
            <person name="Douglass A.P."/>
            <person name="Hanson S.J."/>
            <person name="Klenk H.-P."/>
            <person name="Labutti K."/>
            <person name="Lapidus A."/>
            <person name="Lindquist E."/>
            <person name="Lipzen A."/>
            <person name="Meier-Kolthoff J.P."/>
            <person name="Ohm R.A."/>
            <person name="Otillar R.P."/>
            <person name="Pangilinan J."/>
            <person name="Peng Y."/>
            <person name="Rokas A."/>
            <person name="Rosa C.A."/>
            <person name="Scheuner C."/>
            <person name="Sibirny A.A."/>
            <person name="Slot J.C."/>
            <person name="Stielow J.B."/>
            <person name="Sun H."/>
            <person name="Kurtzman C.P."/>
            <person name="Blackwell M."/>
            <person name="Grigoriev I.V."/>
            <person name="Jeffries T.W."/>
        </authorList>
    </citation>
    <scope>NUCLEOTIDE SEQUENCE [LARGE SCALE GENOMIC DNA]</scope>
    <source>
        <strain evidence="8">NRRL Y-1933</strain>
    </source>
</reference>
<evidence type="ECO:0000256" key="3">
    <source>
        <dbReference type="ARBA" id="ARBA00022525"/>
    </source>
</evidence>
<accession>A0A1E4RC84</accession>
<gene>
    <name evidence="7" type="ORF">HYPBUDRAFT_100593</name>
</gene>
<comment type="subcellular location">
    <subcellularLocation>
        <location evidence="1">Secreted</location>
        <location evidence="1">Cell wall</location>
    </subcellularLocation>
</comment>
<feature type="domain" description="Cell wall mannoprotein PIR1-like C-terminal" evidence="6">
    <location>
        <begin position="20"/>
        <end position="94"/>
    </location>
</feature>
<keyword evidence="3" id="KW-0964">Secreted</keyword>
<organism evidence="7 8">
    <name type="scientific">Hyphopichia burtonii NRRL Y-1933</name>
    <dbReference type="NCBI Taxonomy" id="984485"/>
    <lineage>
        <taxon>Eukaryota</taxon>
        <taxon>Fungi</taxon>
        <taxon>Dikarya</taxon>
        <taxon>Ascomycota</taxon>
        <taxon>Saccharomycotina</taxon>
        <taxon>Pichiomycetes</taxon>
        <taxon>Debaryomycetaceae</taxon>
        <taxon>Hyphopichia</taxon>
    </lineage>
</organism>
<sequence length="104" mass="11362">PVYAVSCKTNTTLEMSLEDGILKDSNNRIGCIVGSRQFQFDGPLPQHGAIYAAGWSITNKGQLALGNSTLFYQCSSGEFYNLYDQPIAYQCSPVSLDVVELIDC</sequence>
<dbReference type="InterPro" id="IPR051153">
    <property type="entry name" value="Yeast_CWMannoprotein_PIR"/>
</dbReference>
<proteinExistence type="inferred from homology"/>
<dbReference type="EMBL" id="KV454546">
    <property type="protein sequence ID" value="ODV64864.1"/>
    <property type="molecule type" value="Genomic_DNA"/>
</dbReference>
<dbReference type="Proteomes" id="UP000095085">
    <property type="component" value="Unassembled WGS sequence"/>
</dbReference>
<evidence type="ECO:0000256" key="1">
    <source>
        <dbReference type="ARBA" id="ARBA00004191"/>
    </source>
</evidence>
<dbReference type="OrthoDB" id="5415592at2759"/>
<dbReference type="GO" id="GO:0005199">
    <property type="term" value="F:structural constituent of cell wall"/>
    <property type="evidence" value="ECO:0007669"/>
    <property type="project" value="TreeGrafter"/>
</dbReference>
<dbReference type="PANTHER" id="PTHR47254:SF1">
    <property type="entry name" value="CELL WALL MANNOPROTEIN CIS3-RELATED"/>
    <property type="match status" value="1"/>
</dbReference>
<keyword evidence="2" id="KW-0134">Cell wall</keyword>